<proteinExistence type="predicted"/>
<feature type="region of interest" description="Disordered" evidence="1">
    <location>
        <begin position="1"/>
        <end position="39"/>
    </location>
</feature>
<evidence type="ECO:0000313" key="2">
    <source>
        <dbReference type="EMBL" id="KMQ96012.1"/>
    </source>
</evidence>
<reference evidence="2 3" key="1">
    <citation type="submission" date="2015-04" db="EMBL/GenBank/DDBJ databases">
        <title>Lasius niger genome sequencing.</title>
        <authorList>
            <person name="Konorov E.A."/>
            <person name="Nikitin M.A."/>
            <person name="Kirill M.V."/>
            <person name="Chang P."/>
        </authorList>
    </citation>
    <scope>NUCLEOTIDE SEQUENCE [LARGE SCALE GENOMIC DNA]</scope>
    <source>
        <tissue evidence="2">Whole</tissue>
    </source>
</reference>
<dbReference type="EMBL" id="LBMM01001612">
    <property type="protein sequence ID" value="KMQ96012.1"/>
    <property type="molecule type" value="Genomic_DNA"/>
</dbReference>
<protein>
    <submittedName>
        <fullName evidence="2">Uncharacterized protein</fullName>
    </submittedName>
</protein>
<evidence type="ECO:0000313" key="3">
    <source>
        <dbReference type="Proteomes" id="UP000036403"/>
    </source>
</evidence>
<dbReference type="AlphaFoldDB" id="A0A0J7KZM8"/>
<comment type="caution">
    <text evidence="2">The sequence shown here is derived from an EMBL/GenBank/DDBJ whole genome shotgun (WGS) entry which is preliminary data.</text>
</comment>
<organism evidence="2 3">
    <name type="scientific">Lasius niger</name>
    <name type="common">Black garden ant</name>
    <dbReference type="NCBI Taxonomy" id="67767"/>
    <lineage>
        <taxon>Eukaryota</taxon>
        <taxon>Metazoa</taxon>
        <taxon>Ecdysozoa</taxon>
        <taxon>Arthropoda</taxon>
        <taxon>Hexapoda</taxon>
        <taxon>Insecta</taxon>
        <taxon>Pterygota</taxon>
        <taxon>Neoptera</taxon>
        <taxon>Endopterygota</taxon>
        <taxon>Hymenoptera</taxon>
        <taxon>Apocrita</taxon>
        <taxon>Aculeata</taxon>
        <taxon>Formicoidea</taxon>
        <taxon>Formicidae</taxon>
        <taxon>Formicinae</taxon>
        <taxon>Lasius</taxon>
        <taxon>Lasius</taxon>
    </lineage>
</organism>
<evidence type="ECO:0000256" key="1">
    <source>
        <dbReference type="SAM" id="MobiDB-lite"/>
    </source>
</evidence>
<accession>A0A0J7KZM8</accession>
<feature type="compositionally biased region" description="Gly residues" evidence="1">
    <location>
        <begin position="1"/>
        <end position="13"/>
    </location>
</feature>
<sequence>MGGMGGGGMGGGQSQMPQQIPGTPEIPPAPSLEEQFQTSGISKTDYDLHLFHYIPKGSMLVRQPEHRRVLFQDKDHHSLGYAQQKGAAIIYYDPQGKPIHVQRLSPEEMEGLS</sequence>
<gene>
    <name evidence="2" type="ORF">RF55_3744</name>
</gene>
<dbReference type="PaxDb" id="67767-A0A0J7KZM8"/>
<dbReference type="Proteomes" id="UP000036403">
    <property type="component" value="Unassembled WGS sequence"/>
</dbReference>
<keyword evidence="3" id="KW-1185">Reference proteome</keyword>
<name>A0A0J7KZM8_LASNI</name>